<dbReference type="PANTHER" id="PTHR30466:SF1">
    <property type="entry name" value="FMN REDUCTASE (NADH) RUTF"/>
    <property type="match status" value="1"/>
</dbReference>
<accession>A0A158IVZ8</accession>
<dbReference type="GO" id="GO:0042602">
    <property type="term" value="F:riboflavin reductase (NADPH) activity"/>
    <property type="evidence" value="ECO:0007669"/>
    <property type="project" value="TreeGrafter"/>
</dbReference>
<organism evidence="3 4">
    <name type="scientific">Caballeronia cordobensis</name>
    <name type="common">Burkholderia cordobensis</name>
    <dbReference type="NCBI Taxonomy" id="1353886"/>
    <lineage>
        <taxon>Bacteria</taxon>
        <taxon>Pseudomonadati</taxon>
        <taxon>Pseudomonadota</taxon>
        <taxon>Betaproteobacteria</taxon>
        <taxon>Burkholderiales</taxon>
        <taxon>Burkholderiaceae</taxon>
        <taxon>Caballeronia</taxon>
    </lineage>
</organism>
<dbReference type="AlphaFoldDB" id="A0A158IVZ8"/>
<dbReference type="InterPro" id="IPR012349">
    <property type="entry name" value="Split_barrel_FMN-bd"/>
</dbReference>
<sequence length="168" mass="18004">MLQPIGPVSPTSSFRNAMSRVGASVHIITSAGPAGRVGFTASAVSSVTDSPPMLLVCVNRSASSHGPIIANGVLCVNTLSDEQEALSRRFSEKISFDKRFDCAQWGTLITGSPVLDHALASMDCKIVNAIAYGTHSVILAEVLEMRYREDQSRGLIYFDRCYHAVGKA</sequence>
<dbReference type="GO" id="GO:0010181">
    <property type="term" value="F:FMN binding"/>
    <property type="evidence" value="ECO:0007669"/>
    <property type="project" value="InterPro"/>
</dbReference>
<dbReference type="RefSeq" id="WP_235024363.1">
    <property type="nucleotide sequence ID" value="NZ_FCNY02000016.1"/>
</dbReference>
<evidence type="ECO:0000256" key="1">
    <source>
        <dbReference type="ARBA" id="ARBA00023002"/>
    </source>
</evidence>
<reference evidence="4" key="1">
    <citation type="submission" date="2016-01" db="EMBL/GenBank/DDBJ databases">
        <authorList>
            <person name="Peeters C."/>
        </authorList>
    </citation>
    <scope>NUCLEOTIDE SEQUENCE [LARGE SCALE GENOMIC DNA]</scope>
</reference>
<dbReference type="GO" id="GO:0006208">
    <property type="term" value="P:pyrimidine nucleobase catabolic process"/>
    <property type="evidence" value="ECO:0007669"/>
    <property type="project" value="TreeGrafter"/>
</dbReference>
<dbReference type="Pfam" id="PF01613">
    <property type="entry name" value="Flavin_Reduct"/>
    <property type="match status" value="1"/>
</dbReference>
<evidence type="ECO:0000313" key="3">
    <source>
        <dbReference type="EMBL" id="SAL60748.1"/>
    </source>
</evidence>
<keyword evidence="1" id="KW-0560">Oxidoreductase</keyword>
<evidence type="ECO:0000313" key="4">
    <source>
        <dbReference type="Proteomes" id="UP000054740"/>
    </source>
</evidence>
<dbReference type="Proteomes" id="UP000054740">
    <property type="component" value="Unassembled WGS sequence"/>
</dbReference>
<dbReference type="SMART" id="SM00903">
    <property type="entry name" value="Flavin_Reduct"/>
    <property type="match status" value="1"/>
</dbReference>
<protein>
    <submittedName>
        <fullName evidence="3">Flavin reductase-like, FMN-binding</fullName>
    </submittedName>
</protein>
<dbReference type="InterPro" id="IPR050268">
    <property type="entry name" value="NADH-dep_flavin_reductase"/>
</dbReference>
<dbReference type="SUPFAM" id="SSF50475">
    <property type="entry name" value="FMN-binding split barrel"/>
    <property type="match status" value="1"/>
</dbReference>
<gene>
    <name evidence="3" type="ORF">AWB70_05495</name>
</gene>
<dbReference type="Gene3D" id="2.30.110.10">
    <property type="entry name" value="Electron Transport, Fmn-binding Protein, Chain A"/>
    <property type="match status" value="1"/>
</dbReference>
<evidence type="ECO:0000259" key="2">
    <source>
        <dbReference type="SMART" id="SM00903"/>
    </source>
</evidence>
<feature type="domain" description="Flavin reductase like" evidence="2">
    <location>
        <begin position="18"/>
        <end position="164"/>
    </location>
</feature>
<dbReference type="EMBL" id="FCNY02000016">
    <property type="protein sequence ID" value="SAL60748.1"/>
    <property type="molecule type" value="Genomic_DNA"/>
</dbReference>
<proteinExistence type="predicted"/>
<dbReference type="InterPro" id="IPR002563">
    <property type="entry name" value="Flavin_Rdtase-like_dom"/>
</dbReference>
<keyword evidence="4" id="KW-1185">Reference proteome</keyword>
<dbReference type="PANTHER" id="PTHR30466">
    <property type="entry name" value="FLAVIN REDUCTASE"/>
    <property type="match status" value="1"/>
</dbReference>
<name>A0A158IVZ8_CABCO</name>